<name>A0ABQ2IER2_9MICO</name>
<dbReference type="SUPFAM" id="SSF53474">
    <property type="entry name" value="alpha/beta-Hydrolases"/>
    <property type="match status" value="1"/>
</dbReference>
<organism evidence="2 3">
    <name type="scientific">Terrabacter tumescens</name>
    <dbReference type="NCBI Taxonomy" id="60443"/>
    <lineage>
        <taxon>Bacteria</taxon>
        <taxon>Bacillati</taxon>
        <taxon>Actinomycetota</taxon>
        <taxon>Actinomycetes</taxon>
        <taxon>Micrococcales</taxon>
        <taxon>Intrasporangiaceae</taxon>
        <taxon>Terrabacter</taxon>
    </lineage>
</organism>
<evidence type="ECO:0000259" key="1">
    <source>
        <dbReference type="Pfam" id="PF12697"/>
    </source>
</evidence>
<dbReference type="Gene3D" id="3.40.50.1820">
    <property type="entry name" value="alpha/beta hydrolase"/>
    <property type="match status" value="1"/>
</dbReference>
<protein>
    <recommendedName>
        <fullName evidence="1">AB hydrolase-1 domain-containing protein</fullName>
    </recommendedName>
</protein>
<proteinExistence type="predicted"/>
<dbReference type="RefSeq" id="WP_030200427.1">
    <property type="nucleotide sequence ID" value="NZ_BMNZ01000010.1"/>
</dbReference>
<evidence type="ECO:0000313" key="2">
    <source>
        <dbReference type="EMBL" id="GGN08857.1"/>
    </source>
</evidence>
<dbReference type="Pfam" id="PF12697">
    <property type="entry name" value="Abhydrolase_6"/>
    <property type="match status" value="1"/>
</dbReference>
<dbReference type="Proteomes" id="UP000623461">
    <property type="component" value="Unassembled WGS sequence"/>
</dbReference>
<dbReference type="EMBL" id="BMNZ01000010">
    <property type="protein sequence ID" value="GGN08857.1"/>
    <property type="molecule type" value="Genomic_DNA"/>
</dbReference>
<reference evidence="3" key="1">
    <citation type="journal article" date="2019" name="Int. J. Syst. Evol. Microbiol.">
        <title>The Global Catalogue of Microorganisms (GCM) 10K type strain sequencing project: providing services to taxonomists for standard genome sequencing and annotation.</title>
        <authorList>
            <consortium name="The Broad Institute Genomics Platform"/>
            <consortium name="The Broad Institute Genome Sequencing Center for Infectious Disease"/>
            <person name="Wu L."/>
            <person name="Ma J."/>
        </authorList>
    </citation>
    <scope>NUCLEOTIDE SEQUENCE [LARGE SCALE GENOMIC DNA]</scope>
    <source>
        <strain evidence="3">JCM 1365</strain>
    </source>
</reference>
<keyword evidence="3" id="KW-1185">Reference proteome</keyword>
<evidence type="ECO:0000313" key="3">
    <source>
        <dbReference type="Proteomes" id="UP000623461"/>
    </source>
</evidence>
<comment type="caution">
    <text evidence="2">The sequence shown here is derived from an EMBL/GenBank/DDBJ whole genome shotgun (WGS) entry which is preliminary data.</text>
</comment>
<dbReference type="InterPro" id="IPR029058">
    <property type="entry name" value="AB_hydrolase_fold"/>
</dbReference>
<dbReference type="InterPro" id="IPR000073">
    <property type="entry name" value="AB_hydrolase_1"/>
</dbReference>
<gene>
    <name evidence="2" type="ORF">GCM10009721_40930</name>
</gene>
<accession>A0ABQ2IER2</accession>
<feature type="domain" description="AB hydrolase-1" evidence="1">
    <location>
        <begin position="17"/>
        <end position="229"/>
    </location>
</feature>
<sequence>MRSLTVGEQRSSTAPLVVIVPGLGLPFYTLPTARALVARGFDAAVLDLPGFGSSRPWPTRPSIHAIGLTAARWVEATASRRPVVVLGHSTGGQAALTTGLALSARRRALAVVLAGTTFAPEQRRLWRLAGATPLAYRDDGPAEVDPAELYRGRTGIVAILHSGLRDAPEQRISRLPVPLTVTAGVHDAFVPVPWLDRLALSASSAPSVRTSLLGGSHNNLFTHPDAVADLVALAAEDATRSAG</sequence>